<reference evidence="1" key="1">
    <citation type="submission" date="2021-03" db="EMBL/GenBank/DDBJ databases">
        <title>Genomic Encyclopedia of Type Strains, Phase IV (KMG-IV): sequencing the most valuable type-strain genomes for metagenomic binning, comparative biology and taxonomic classification.</title>
        <authorList>
            <person name="Goeker M."/>
        </authorList>
    </citation>
    <scope>NUCLEOTIDE SEQUENCE</scope>
    <source>
        <strain evidence="1">DSM 18131</strain>
    </source>
</reference>
<comment type="caution">
    <text evidence="1">The sequence shown here is derived from an EMBL/GenBank/DDBJ whole genome shotgun (WGS) entry which is preliminary data.</text>
</comment>
<name>A0ACC5SU32_ENSAD</name>
<gene>
    <name evidence="1" type="ORF">J2Z19_002027</name>
</gene>
<evidence type="ECO:0000313" key="2">
    <source>
        <dbReference type="Proteomes" id="UP000823773"/>
    </source>
</evidence>
<dbReference type="Proteomes" id="UP000823773">
    <property type="component" value="Unassembled WGS sequence"/>
</dbReference>
<proteinExistence type="predicted"/>
<organism evidence="1 2">
    <name type="scientific">Ensifer adhaerens</name>
    <name type="common">Sinorhizobium morelense</name>
    <dbReference type="NCBI Taxonomy" id="106592"/>
    <lineage>
        <taxon>Bacteria</taxon>
        <taxon>Pseudomonadati</taxon>
        <taxon>Pseudomonadota</taxon>
        <taxon>Alphaproteobacteria</taxon>
        <taxon>Hyphomicrobiales</taxon>
        <taxon>Rhizobiaceae</taxon>
        <taxon>Sinorhizobium/Ensifer group</taxon>
        <taxon>Ensifer</taxon>
    </lineage>
</organism>
<protein>
    <submittedName>
        <fullName evidence="1">Uncharacterized protein</fullName>
    </submittedName>
</protein>
<sequence>MVRVLLFILGSILAVSGVLFRSFWLSEWGPYTFILLVWLTMSVVLGWGGKGKPYSISFGLICASGIALDLLVTLFINVYVGMGVLLALVYLGFKMKFFERRGEQLRTHSPE</sequence>
<accession>A0ACC5SU32</accession>
<keyword evidence="2" id="KW-1185">Reference proteome</keyword>
<dbReference type="EMBL" id="JAGGJR010000002">
    <property type="protein sequence ID" value="MBP1872315.1"/>
    <property type="molecule type" value="Genomic_DNA"/>
</dbReference>
<evidence type="ECO:0000313" key="1">
    <source>
        <dbReference type="EMBL" id="MBP1872315.1"/>
    </source>
</evidence>